<feature type="domain" description="HD" evidence="11">
    <location>
        <begin position="34"/>
        <end position="146"/>
    </location>
</feature>
<dbReference type="InterPro" id="IPR003607">
    <property type="entry name" value="HD/PDEase_dom"/>
</dbReference>
<dbReference type="EC" id="3.1.3.89" evidence="5"/>
<evidence type="ECO:0000313" key="12">
    <source>
        <dbReference type="EMBL" id="MER2493576.1"/>
    </source>
</evidence>
<reference evidence="12 13" key="1">
    <citation type="submission" date="2024-06" db="EMBL/GenBank/DDBJ databases">
        <authorList>
            <person name="Chen R.Y."/>
        </authorList>
    </citation>
    <scope>NUCLEOTIDE SEQUENCE [LARGE SCALE GENOMIC DNA]</scope>
    <source>
        <strain evidence="12 13">D2</strain>
    </source>
</reference>
<evidence type="ECO:0000259" key="11">
    <source>
        <dbReference type="PROSITE" id="PS51831"/>
    </source>
</evidence>
<accession>A0ABV1RKX4</accession>
<comment type="function">
    <text evidence="10">Catalyzes the strictly specific dephosphorylation of 2'-deoxyribonucleoside 5'-monophosphates.</text>
</comment>
<evidence type="ECO:0000256" key="7">
    <source>
        <dbReference type="ARBA" id="ARBA00022723"/>
    </source>
</evidence>
<organism evidence="12 13">
    <name type="scientific">Catenovulum sediminis</name>
    <dbReference type="NCBI Taxonomy" id="1740262"/>
    <lineage>
        <taxon>Bacteria</taxon>
        <taxon>Pseudomonadati</taxon>
        <taxon>Pseudomonadota</taxon>
        <taxon>Gammaproteobacteria</taxon>
        <taxon>Alteromonadales</taxon>
        <taxon>Alteromonadaceae</taxon>
        <taxon>Catenovulum</taxon>
    </lineage>
</organism>
<feature type="binding site" evidence="10">
    <location>
        <position position="37"/>
    </location>
    <ligand>
        <name>substrate</name>
    </ligand>
</feature>
<dbReference type="Proteomes" id="UP001467690">
    <property type="component" value="Unassembled WGS sequence"/>
</dbReference>
<dbReference type="PANTHER" id="PTHR11845:SF13">
    <property type="entry name" value="5'-DEOXYNUCLEOTIDASE HDDC2"/>
    <property type="match status" value="1"/>
</dbReference>
<comment type="caution">
    <text evidence="10">Lacks conserved residue(s) required for the propagation of feature annotation.</text>
</comment>
<evidence type="ECO:0000256" key="8">
    <source>
        <dbReference type="ARBA" id="ARBA00022741"/>
    </source>
</evidence>
<evidence type="ECO:0000256" key="2">
    <source>
        <dbReference type="ARBA" id="ARBA00001936"/>
    </source>
</evidence>
<proteinExistence type="inferred from homology"/>
<dbReference type="InterPro" id="IPR039356">
    <property type="entry name" value="YfbR/HDDC2"/>
</dbReference>
<comment type="catalytic activity">
    <reaction evidence="1 10">
        <text>a 2'-deoxyribonucleoside 5'-phosphate + H2O = a 2'-deoxyribonucleoside + phosphate</text>
        <dbReference type="Rhea" id="RHEA:36167"/>
        <dbReference type="ChEBI" id="CHEBI:15377"/>
        <dbReference type="ChEBI" id="CHEBI:18274"/>
        <dbReference type="ChEBI" id="CHEBI:43474"/>
        <dbReference type="ChEBI" id="CHEBI:65317"/>
        <dbReference type="EC" id="3.1.3.89"/>
    </reaction>
</comment>
<evidence type="ECO:0000256" key="5">
    <source>
        <dbReference type="ARBA" id="ARBA00012964"/>
    </source>
</evidence>
<dbReference type="InterPro" id="IPR022971">
    <property type="entry name" value="YfbR"/>
</dbReference>
<evidence type="ECO:0000256" key="10">
    <source>
        <dbReference type="HAMAP-Rule" id="MF_01100"/>
    </source>
</evidence>
<comment type="caution">
    <text evidence="12">The sequence shown here is derived from an EMBL/GenBank/DDBJ whole genome shotgun (WGS) entry which is preliminary data.</text>
</comment>
<dbReference type="HAMAP" id="MF_01100">
    <property type="entry name" value="5DNU"/>
    <property type="match status" value="1"/>
</dbReference>
<feature type="binding site" evidence="10">
    <location>
        <position position="73"/>
    </location>
    <ligand>
        <name>substrate</name>
    </ligand>
</feature>
<protein>
    <recommendedName>
        <fullName evidence="5">5'-deoxynucleotidase</fullName>
        <ecNumber evidence="5">3.1.3.89</ecNumber>
    </recommendedName>
</protein>
<dbReference type="InterPro" id="IPR006674">
    <property type="entry name" value="HD_domain"/>
</dbReference>
<feature type="binding site" evidence="10">
    <location>
        <position position="72"/>
    </location>
    <ligand>
        <name>a divalent metal cation</name>
        <dbReference type="ChEBI" id="CHEBI:60240"/>
    </ligand>
</feature>
<comment type="subunit">
    <text evidence="4 10">Homodimer.</text>
</comment>
<evidence type="ECO:0000256" key="6">
    <source>
        <dbReference type="ARBA" id="ARBA00022490"/>
    </source>
</evidence>
<dbReference type="Gene3D" id="1.10.3210.10">
    <property type="entry name" value="Hypothetical protein af1432"/>
    <property type="match status" value="1"/>
</dbReference>
<evidence type="ECO:0000256" key="4">
    <source>
        <dbReference type="ARBA" id="ARBA00011738"/>
    </source>
</evidence>
<keyword evidence="6 10" id="KW-0963">Cytoplasm</keyword>
<comment type="cofactor">
    <cofactor evidence="2">
        <name>Mn(2+)</name>
        <dbReference type="ChEBI" id="CHEBI:29035"/>
    </cofactor>
</comment>
<keyword evidence="7 10" id="KW-0479">Metal-binding</keyword>
<dbReference type="NCBIfam" id="NF003009">
    <property type="entry name" value="PRK03826.1"/>
    <property type="match status" value="1"/>
</dbReference>
<feature type="binding site" evidence="10">
    <location>
        <position position="141"/>
    </location>
    <ligand>
        <name>substrate</name>
    </ligand>
</feature>
<comment type="cofactor">
    <cofactor evidence="3">
        <name>Co(2+)</name>
        <dbReference type="ChEBI" id="CHEBI:48828"/>
    </cofactor>
</comment>
<keyword evidence="13" id="KW-1185">Reference proteome</keyword>
<comment type="subcellular location">
    <subcellularLocation>
        <location evidence="10">Cytoplasm</location>
    </subcellularLocation>
</comment>
<dbReference type="Pfam" id="PF12917">
    <property type="entry name" value="YfbR-like"/>
    <property type="match status" value="1"/>
</dbReference>
<gene>
    <name evidence="12" type="primary">yfbR</name>
    <name evidence="12" type="ORF">ABS311_16985</name>
</gene>
<keyword evidence="9 10" id="KW-0378">Hydrolase</keyword>
<evidence type="ECO:0000256" key="1">
    <source>
        <dbReference type="ARBA" id="ARBA00001638"/>
    </source>
</evidence>
<evidence type="ECO:0000256" key="9">
    <source>
        <dbReference type="ARBA" id="ARBA00022801"/>
    </source>
</evidence>
<dbReference type="GO" id="GO:0002953">
    <property type="term" value="F:5'-deoxynucleotidase activity"/>
    <property type="evidence" value="ECO:0007669"/>
    <property type="project" value="UniProtKB-EC"/>
</dbReference>
<dbReference type="SUPFAM" id="SSF109604">
    <property type="entry name" value="HD-domain/PDEase-like"/>
    <property type="match status" value="1"/>
</dbReference>
<feature type="binding site" evidence="10">
    <location>
        <position position="141"/>
    </location>
    <ligand>
        <name>a divalent metal cation</name>
        <dbReference type="ChEBI" id="CHEBI:60240"/>
    </ligand>
</feature>
<sequence length="199" mass="22873">MTDSIKSSHFFAYMARMKLINRWPLMRNTLIENVQEHSLQVAMIAHALAIIKNEYFEGNVNPDAIATLAIFHDASEVLTGDLPNPVKYFNPEIAQEYKKIEKIAEQKLVDMLPKRLQKHYQPLVCSDAHDKNDYKLVKAADIISAYLKTIEEMNAGNHEFNRAQERLRETLKAFNCPEAEMFLQIFEPGFSLSLDAITE</sequence>
<name>A0ABV1RKX4_9ALTE</name>
<evidence type="ECO:0000313" key="13">
    <source>
        <dbReference type="Proteomes" id="UP001467690"/>
    </source>
</evidence>
<feature type="binding site" evidence="10">
    <location>
        <begin position="22"/>
        <end position="23"/>
    </location>
    <ligand>
        <name>substrate</name>
    </ligand>
</feature>
<feature type="site" description="Appears to be important in orienting the phosphate for catalysis" evidence="10">
    <location>
        <position position="22"/>
    </location>
</feature>
<dbReference type="SMART" id="SM00471">
    <property type="entry name" value="HDc"/>
    <property type="match status" value="1"/>
</dbReference>
<dbReference type="PROSITE" id="PS51831">
    <property type="entry name" value="HD"/>
    <property type="match status" value="1"/>
</dbReference>
<evidence type="ECO:0000256" key="3">
    <source>
        <dbReference type="ARBA" id="ARBA00001941"/>
    </source>
</evidence>
<comment type="cofactor">
    <cofactor evidence="10">
        <name>a divalent metal cation</name>
        <dbReference type="ChEBI" id="CHEBI:60240"/>
    </cofactor>
</comment>
<dbReference type="RefSeq" id="WP_143872710.1">
    <property type="nucleotide sequence ID" value="NZ_CP041660.1"/>
</dbReference>
<dbReference type="EMBL" id="JBELOE010000265">
    <property type="protein sequence ID" value="MER2493576.1"/>
    <property type="molecule type" value="Genomic_DNA"/>
</dbReference>
<comment type="similarity">
    <text evidence="10">Belongs to the 5DNU family.</text>
</comment>
<keyword evidence="8 10" id="KW-0547">Nucleotide-binding</keyword>
<dbReference type="PANTHER" id="PTHR11845">
    <property type="entry name" value="5'-DEOXYNUCLEOTIDASE HDDC2"/>
    <property type="match status" value="1"/>
</dbReference>
<feature type="binding site" evidence="10">
    <location>
        <position position="73"/>
    </location>
    <ligand>
        <name>a divalent metal cation</name>
        <dbReference type="ChEBI" id="CHEBI:60240"/>
    </ligand>
</feature>
<feature type="binding site" evidence="10">
    <location>
        <position position="37"/>
    </location>
    <ligand>
        <name>a divalent metal cation</name>
        <dbReference type="ChEBI" id="CHEBI:60240"/>
    </ligand>
</feature>